<dbReference type="EMBL" id="JAGXFD010000001">
    <property type="protein sequence ID" value="MBZ9568257.1"/>
    <property type="molecule type" value="Genomic_DNA"/>
</dbReference>
<comment type="caution">
    <text evidence="1">The sequence shown here is derived from an EMBL/GenBank/DDBJ whole genome shotgun (WGS) entry which is preliminary data.</text>
</comment>
<evidence type="ECO:0000313" key="2">
    <source>
        <dbReference type="Proteomes" id="UP001319883"/>
    </source>
</evidence>
<sequence>MPIIEHSAVLPAPPERVYPLLARVENFVDYSDMITSIEPLGEDRYRWQLHVIGRDWQFDVQVVERHEPRVLAWESLAGVANQGRYTLVAVPEGTRVELCVSYQLGNRWLAKAVDKAATPLVNQVSRQILSRVEARL</sequence>
<evidence type="ECO:0000313" key="1">
    <source>
        <dbReference type="EMBL" id="MBZ9568257.1"/>
    </source>
</evidence>
<dbReference type="InterPro" id="IPR019587">
    <property type="entry name" value="Polyketide_cyclase/dehydratase"/>
</dbReference>
<name>A0ABS7X053_9GAMM</name>
<dbReference type="RefSeq" id="WP_224415061.1">
    <property type="nucleotide sequence ID" value="NZ_JAGXFC010000001.1"/>
</dbReference>
<organism evidence="1 2">
    <name type="scientific">Modicisalibacter tunisiensis</name>
    <dbReference type="NCBI Taxonomy" id="390637"/>
    <lineage>
        <taxon>Bacteria</taxon>
        <taxon>Pseudomonadati</taxon>
        <taxon>Pseudomonadota</taxon>
        <taxon>Gammaproteobacteria</taxon>
        <taxon>Oceanospirillales</taxon>
        <taxon>Halomonadaceae</taxon>
        <taxon>Modicisalibacter</taxon>
    </lineage>
</organism>
<gene>
    <name evidence="1" type="ORF">KGQ91_11315</name>
</gene>
<protein>
    <submittedName>
        <fullName evidence="1">SRPBCC family protein</fullName>
    </submittedName>
</protein>
<dbReference type="Proteomes" id="UP001319883">
    <property type="component" value="Unassembled WGS sequence"/>
</dbReference>
<accession>A0ABS7X053</accession>
<proteinExistence type="predicted"/>
<reference evidence="1 2" key="1">
    <citation type="submission" date="2021-05" db="EMBL/GenBank/DDBJ databases">
        <title>Petroleum and Energy Research Collection (APPE): ex situ preservation of microbial diversity associated with the oil industry and exploitation of its biotechnological potential.</title>
        <authorList>
            <person name="Paixao C.T.M."/>
            <person name="Gomes M.B."/>
            <person name="Oliveira V.M."/>
        </authorList>
    </citation>
    <scope>NUCLEOTIDE SEQUENCE [LARGE SCALE GENOMIC DNA]</scope>
    <source>
        <strain evidence="1 2">LIT2</strain>
    </source>
</reference>
<keyword evidence="2" id="KW-1185">Reference proteome</keyword>
<dbReference type="SUPFAM" id="SSF55961">
    <property type="entry name" value="Bet v1-like"/>
    <property type="match status" value="1"/>
</dbReference>
<dbReference type="Pfam" id="PF10604">
    <property type="entry name" value="Polyketide_cyc2"/>
    <property type="match status" value="1"/>
</dbReference>
<dbReference type="InterPro" id="IPR023393">
    <property type="entry name" value="START-like_dom_sf"/>
</dbReference>
<dbReference type="Gene3D" id="3.30.530.20">
    <property type="match status" value="1"/>
</dbReference>